<proteinExistence type="predicted"/>
<evidence type="ECO:0000313" key="1">
    <source>
        <dbReference type="EMBL" id="MDC8758587.1"/>
    </source>
</evidence>
<comment type="caution">
    <text evidence="1">The sequence shown here is derived from an EMBL/GenBank/DDBJ whole genome shotgun (WGS) entry which is preliminary data.</text>
</comment>
<dbReference type="RefSeq" id="WP_273671282.1">
    <property type="nucleotide sequence ID" value="NZ_JAQQXR010000005.1"/>
</dbReference>
<protein>
    <submittedName>
        <fullName evidence="1">Uncharacterized protein</fullName>
    </submittedName>
</protein>
<organism evidence="1 2">
    <name type="scientific">Janthinobacterium fluminis</name>
    <dbReference type="NCBI Taxonomy" id="2987524"/>
    <lineage>
        <taxon>Bacteria</taxon>
        <taxon>Pseudomonadati</taxon>
        <taxon>Pseudomonadota</taxon>
        <taxon>Betaproteobacteria</taxon>
        <taxon>Burkholderiales</taxon>
        <taxon>Oxalobacteraceae</taxon>
        <taxon>Janthinobacterium</taxon>
    </lineage>
</organism>
<accession>A0ABT5K0U0</accession>
<name>A0ABT5K0U0_9BURK</name>
<gene>
    <name evidence="1" type="ORF">OIK44_13475</name>
</gene>
<dbReference type="Proteomes" id="UP001221208">
    <property type="component" value="Unassembled WGS sequence"/>
</dbReference>
<dbReference type="EMBL" id="JAQQXR010000005">
    <property type="protein sequence ID" value="MDC8758587.1"/>
    <property type="molecule type" value="Genomic_DNA"/>
</dbReference>
<reference evidence="1 2" key="1">
    <citation type="submission" date="2022-10" db="EMBL/GenBank/DDBJ databases">
        <title>Janthinobacterium sp. hw3 Genome sequencing.</title>
        <authorList>
            <person name="Park S."/>
        </authorList>
    </citation>
    <scope>NUCLEOTIDE SEQUENCE [LARGE SCALE GENOMIC DNA]</scope>
    <source>
        <strain evidence="2">hw3</strain>
    </source>
</reference>
<evidence type="ECO:0000313" key="2">
    <source>
        <dbReference type="Proteomes" id="UP001221208"/>
    </source>
</evidence>
<sequence length="276" mass="29305">MTNLQIISDNAADRATLSVSSQAGGLGAANLLTDIKGQVWRAAGTSATLTAVWPAGERIGGVHLPFCNLSSGATVRVRGYTWATDAAPVFDTGAVFACPALPLGVWEWGAPLGVNAFAYGGGAHGRVWIEPSHVVQKLVIDIVDAGNTAGYIEAARLVCGRSWSPEHNADYGAPLTVLDRSTQYRNGAGDQMVDRGTQHRKLSLSLSSMTPQDREALYAIARGNGMARPLLLSLYPGDADPLLEQAHQVYGRLVAAPAMSTPNFLRYATQLDFEEI</sequence>
<keyword evidence="2" id="KW-1185">Reference proteome</keyword>